<dbReference type="FunFam" id="3.90.1150.10:FF:000151">
    <property type="entry name" value="Alanine aminotransferase 2"/>
    <property type="match status" value="1"/>
</dbReference>
<dbReference type="AlphaFoldDB" id="A0A9Q1KN11"/>
<dbReference type="OrthoDB" id="1732682at2759"/>
<dbReference type="InterPro" id="IPR045088">
    <property type="entry name" value="ALAT1/2-like"/>
</dbReference>
<comment type="subunit">
    <text evidence="2">Homodimer.</text>
</comment>
<reference evidence="9" key="1">
    <citation type="submission" date="2022-04" db="EMBL/GenBank/DDBJ databases">
        <title>Carnegiea gigantea Genome sequencing and assembly v2.</title>
        <authorList>
            <person name="Copetti D."/>
            <person name="Sanderson M.J."/>
            <person name="Burquez A."/>
            <person name="Wojciechowski M.F."/>
        </authorList>
    </citation>
    <scope>NUCLEOTIDE SEQUENCE</scope>
    <source>
        <strain evidence="9">SGP5-SGP5p</strain>
        <tissue evidence="9">Aerial part</tissue>
    </source>
</reference>
<evidence type="ECO:0000256" key="5">
    <source>
        <dbReference type="ARBA" id="ARBA00022898"/>
    </source>
</evidence>
<protein>
    <recommendedName>
        <fullName evidence="8">Aminotransferase class I/classII large domain-containing protein</fullName>
    </recommendedName>
</protein>
<comment type="cofactor">
    <cofactor evidence="1">
        <name>pyridoxal 5'-phosphate</name>
        <dbReference type="ChEBI" id="CHEBI:597326"/>
    </cofactor>
</comment>
<keyword evidence="5" id="KW-0663">Pyridoxal phosphate</keyword>
<evidence type="ECO:0000313" key="10">
    <source>
        <dbReference type="Proteomes" id="UP001153076"/>
    </source>
</evidence>
<dbReference type="InterPro" id="IPR015421">
    <property type="entry name" value="PyrdxlP-dep_Trfase_major"/>
</dbReference>
<comment type="pathway">
    <text evidence="6">Photosynthesis; C4 acid pathway.</text>
</comment>
<evidence type="ECO:0000256" key="7">
    <source>
        <dbReference type="ARBA" id="ARBA00025785"/>
    </source>
</evidence>
<dbReference type="PANTHER" id="PTHR11751:SF29">
    <property type="entry name" value="ALANINE TRANSAMINASE"/>
    <property type="match status" value="1"/>
</dbReference>
<organism evidence="9 10">
    <name type="scientific">Carnegiea gigantea</name>
    <dbReference type="NCBI Taxonomy" id="171969"/>
    <lineage>
        <taxon>Eukaryota</taxon>
        <taxon>Viridiplantae</taxon>
        <taxon>Streptophyta</taxon>
        <taxon>Embryophyta</taxon>
        <taxon>Tracheophyta</taxon>
        <taxon>Spermatophyta</taxon>
        <taxon>Magnoliopsida</taxon>
        <taxon>eudicotyledons</taxon>
        <taxon>Gunneridae</taxon>
        <taxon>Pentapetalae</taxon>
        <taxon>Caryophyllales</taxon>
        <taxon>Cactineae</taxon>
        <taxon>Cactaceae</taxon>
        <taxon>Cactoideae</taxon>
        <taxon>Echinocereeae</taxon>
        <taxon>Carnegiea</taxon>
    </lineage>
</organism>
<dbReference type="GO" id="GO:0030170">
    <property type="term" value="F:pyridoxal phosphate binding"/>
    <property type="evidence" value="ECO:0007669"/>
    <property type="project" value="InterPro"/>
</dbReference>
<evidence type="ECO:0000313" key="9">
    <source>
        <dbReference type="EMBL" id="KAJ8447536.1"/>
    </source>
</evidence>
<proteinExistence type="inferred from homology"/>
<dbReference type="InterPro" id="IPR015422">
    <property type="entry name" value="PyrdxlP-dep_Trfase_small"/>
</dbReference>
<name>A0A9Q1KN11_9CARY</name>
<evidence type="ECO:0000259" key="8">
    <source>
        <dbReference type="Pfam" id="PF00155"/>
    </source>
</evidence>
<feature type="domain" description="Aminotransferase class I/classII large" evidence="8">
    <location>
        <begin position="132"/>
        <end position="504"/>
    </location>
</feature>
<keyword evidence="3" id="KW-0032">Aminotransferase</keyword>
<evidence type="ECO:0000256" key="3">
    <source>
        <dbReference type="ARBA" id="ARBA00022576"/>
    </source>
</evidence>
<keyword evidence="4" id="KW-0808">Transferase</keyword>
<dbReference type="Gene3D" id="1.10.287.1970">
    <property type="match status" value="1"/>
</dbReference>
<dbReference type="InterPro" id="IPR015424">
    <property type="entry name" value="PyrdxlP-dep_Trfase"/>
</dbReference>
<dbReference type="Pfam" id="PF00155">
    <property type="entry name" value="Aminotran_1_2"/>
    <property type="match status" value="1"/>
</dbReference>
<sequence length="518" mass="57200">MRRFIAERAEHLVTRTASRCRYLSSSQSLFYSSSPSTSAAPIDSSSYGSSHPVTIHTINPKVVKCQYAVRGEIVTQAERLQEQLKKQPESLPFDEVIALCDHPNILDKIETQGLFSADSIERAWQILDQIPGRATGAYSHSQGVKGLRETIAAGIETRDGVPSNANDIFLTDGASPAVHMMMQLLLRSEQDGILCPIPQYPLYSASIALHGGTLVPYYLDEATGWGLEISELKNQLETARSKGLTARALVLAEENQREIVDFCRKEGLVLLADEVYQENVYVPDKKFHSFKKIACSMGYGEKDIPLVSFHSVSKGVVLLRPCAVVLSGYEKQGSFGYYGECGKRGGYMEVTGFSADIKEQIYKVASVNLCSNITGQILASLVMNPPKVGDESYEVYSTEKEGILSSLARRAKTLEDAFNSLEGVTCNKAEGAMYLFPRLHLPQKAIKAAEAANTAPDAFYARRLLEETGIVVVPGSGFGQVLGTWHFRCTILPQEDKIPAVVEHLTQFHQKFMDEFRY</sequence>
<dbReference type="InterPro" id="IPR004839">
    <property type="entry name" value="Aminotransferase_I/II_large"/>
</dbReference>
<dbReference type="Proteomes" id="UP001153076">
    <property type="component" value="Unassembled WGS sequence"/>
</dbReference>
<evidence type="ECO:0000256" key="1">
    <source>
        <dbReference type="ARBA" id="ARBA00001933"/>
    </source>
</evidence>
<dbReference type="FunFam" id="3.40.640.10:FF:000236">
    <property type="entry name" value="Alanine aminotransferase 2"/>
    <property type="match status" value="1"/>
</dbReference>
<dbReference type="SUPFAM" id="SSF53383">
    <property type="entry name" value="PLP-dependent transferases"/>
    <property type="match status" value="1"/>
</dbReference>
<dbReference type="EMBL" id="JAKOGI010000037">
    <property type="protein sequence ID" value="KAJ8447536.1"/>
    <property type="molecule type" value="Genomic_DNA"/>
</dbReference>
<gene>
    <name evidence="9" type="ORF">Cgig2_031149</name>
</gene>
<dbReference type="PANTHER" id="PTHR11751">
    <property type="entry name" value="ALANINE AMINOTRANSFERASE"/>
    <property type="match status" value="1"/>
</dbReference>
<keyword evidence="10" id="KW-1185">Reference proteome</keyword>
<evidence type="ECO:0000256" key="4">
    <source>
        <dbReference type="ARBA" id="ARBA00022679"/>
    </source>
</evidence>
<dbReference type="Gene3D" id="3.40.640.10">
    <property type="entry name" value="Type I PLP-dependent aspartate aminotransferase-like (Major domain)"/>
    <property type="match status" value="1"/>
</dbReference>
<comment type="similarity">
    <text evidence="7">Belongs to the class-I pyridoxal-phosphate-dependent aminotransferase family. Alanine aminotransferase subfamily.</text>
</comment>
<dbReference type="Gene3D" id="3.90.1150.10">
    <property type="entry name" value="Aspartate Aminotransferase, domain 1"/>
    <property type="match status" value="1"/>
</dbReference>
<comment type="caution">
    <text evidence="9">The sequence shown here is derived from an EMBL/GenBank/DDBJ whole genome shotgun (WGS) entry which is preliminary data.</text>
</comment>
<evidence type="ECO:0000256" key="2">
    <source>
        <dbReference type="ARBA" id="ARBA00011738"/>
    </source>
</evidence>
<evidence type="ECO:0000256" key="6">
    <source>
        <dbReference type="ARBA" id="ARBA00025709"/>
    </source>
</evidence>
<dbReference type="GO" id="GO:0004021">
    <property type="term" value="F:L-alanine:2-oxoglutarate aminotransferase activity"/>
    <property type="evidence" value="ECO:0007669"/>
    <property type="project" value="TreeGrafter"/>
</dbReference>
<accession>A0A9Q1KN11</accession>
<dbReference type="CDD" id="cd00609">
    <property type="entry name" value="AAT_like"/>
    <property type="match status" value="1"/>
</dbReference>